<dbReference type="AlphaFoldDB" id="A0A8I2YZR3"/>
<keyword evidence="5" id="KW-1185">Reference proteome</keyword>
<dbReference type="PANTHER" id="PTHR21431:SF0">
    <property type="entry name" value="PREFOLDIN SUBUNIT 6"/>
    <property type="match status" value="1"/>
</dbReference>
<protein>
    <submittedName>
        <fullName evidence="4">Prefoldin subunit 6</fullName>
    </submittedName>
</protein>
<dbReference type="SUPFAM" id="SSF46579">
    <property type="entry name" value="Prefoldin"/>
    <property type="match status" value="1"/>
</dbReference>
<name>A0A8I2YZR3_9AGAM</name>
<evidence type="ECO:0000313" key="5">
    <source>
        <dbReference type="Proteomes" id="UP000683000"/>
    </source>
</evidence>
<sequence>MSLGARLQSKSAEYQKSQGDLALLVDKKTRLDTQLSENEMVKKEFDNLTPNNTIFKLVGPVLVPQDQTEARTNVETRLDFIRGETKRVDTQIKDTEEELEKKKLELVDLQAQLPASSGAISN</sequence>
<accession>A0A8I2YZR3</accession>
<dbReference type="Gene3D" id="1.10.287.370">
    <property type="match status" value="1"/>
</dbReference>
<keyword evidence="2" id="KW-0143">Chaperone</keyword>
<keyword evidence="3" id="KW-0175">Coiled coil</keyword>
<evidence type="ECO:0000256" key="3">
    <source>
        <dbReference type="SAM" id="Coils"/>
    </source>
</evidence>
<dbReference type="FunFam" id="1.10.287.370:FF:000003">
    <property type="entry name" value="Prefoldin subunit 6"/>
    <property type="match status" value="1"/>
</dbReference>
<feature type="coiled-coil region" evidence="3">
    <location>
        <begin position="85"/>
        <end position="112"/>
    </location>
</feature>
<gene>
    <name evidence="4" type="ORF">JVT61DRAFT_5471</name>
</gene>
<evidence type="ECO:0000256" key="2">
    <source>
        <dbReference type="ARBA" id="ARBA00023186"/>
    </source>
</evidence>
<dbReference type="EMBL" id="JAGFBS010000002">
    <property type="protein sequence ID" value="KAG6381074.1"/>
    <property type="molecule type" value="Genomic_DNA"/>
</dbReference>
<dbReference type="GO" id="GO:0005737">
    <property type="term" value="C:cytoplasm"/>
    <property type="evidence" value="ECO:0007669"/>
    <property type="project" value="TreeGrafter"/>
</dbReference>
<reference evidence="4" key="1">
    <citation type="submission" date="2021-03" db="EMBL/GenBank/DDBJ databases">
        <title>Evolutionary innovations through gain and loss of genes in the ectomycorrhizal Boletales.</title>
        <authorList>
            <person name="Wu G."/>
            <person name="Miyauchi S."/>
            <person name="Morin E."/>
            <person name="Yang Z.-L."/>
            <person name="Xu J."/>
            <person name="Martin F.M."/>
        </authorList>
    </citation>
    <scope>NUCLEOTIDE SEQUENCE</scope>
    <source>
        <strain evidence="4">BR01</strain>
    </source>
</reference>
<dbReference type="CDD" id="cd23161">
    <property type="entry name" value="Prefoldin_6"/>
    <property type="match status" value="1"/>
</dbReference>
<comment type="similarity">
    <text evidence="1">Belongs to the prefoldin subunit beta family.</text>
</comment>
<dbReference type="GO" id="GO:0051131">
    <property type="term" value="P:chaperone-mediated protein complex assembly"/>
    <property type="evidence" value="ECO:0007669"/>
    <property type="project" value="TreeGrafter"/>
</dbReference>
<dbReference type="InterPro" id="IPR002777">
    <property type="entry name" value="PFD_beta-like"/>
</dbReference>
<organism evidence="4 5">
    <name type="scientific">Boletus reticuloceps</name>
    <dbReference type="NCBI Taxonomy" id="495285"/>
    <lineage>
        <taxon>Eukaryota</taxon>
        <taxon>Fungi</taxon>
        <taxon>Dikarya</taxon>
        <taxon>Basidiomycota</taxon>
        <taxon>Agaricomycotina</taxon>
        <taxon>Agaricomycetes</taxon>
        <taxon>Agaricomycetidae</taxon>
        <taxon>Boletales</taxon>
        <taxon>Boletineae</taxon>
        <taxon>Boletaceae</taxon>
        <taxon>Boletoideae</taxon>
        <taxon>Boletus</taxon>
    </lineage>
</organism>
<evidence type="ECO:0000313" key="4">
    <source>
        <dbReference type="EMBL" id="KAG6381074.1"/>
    </source>
</evidence>
<dbReference type="Proteomes" id="UP000683000">
    <property type="component" value="Unassembled WGS sequence"/>
</dbReference>
<comment type="caution">
    <text evidence="4">The sequence shown here is derived from an EMBL/GenBank/DDBJ whole genome shotgun (WGS) entry which is preliminary data.</text>
</comment>
<dbReference type="GO" id="GO:0051087">
    <property type="term" value="F:protein-folding chaperone binding"/>
    <property type="evidence" value="ECO:0007669"/>
    <property type="project" value="TreeGrafter"/>
</dbReference>
<dbReference type="GO" id="GO:0051082">
    <property type="term" value="F:unfolded protein binding"/>
    <property type="evidence" value="ECO:0007669"/>
    <property type="project" value="InterPro"/>
</dbReference>
<dbReference type="InterPro" id="IPR009053">
    <property type="entry name" value="Prefoldin"/>
</dbReference>
<dbReference type="GO" id="GO:0016272">
    <property type="term" value="C:prefoldin complex"/>
    <property type="evidence" value="ECO:0007669"/>
    <property type="project" value="InterPro"/>
</dbReference>
<dbReference type="PANTHER" id="PTHR21431">
    <property type="entry name" value="PREFOLDIN SUBUNIT 6"/>
    <property type="match status" value="1"/>
</dbReference>
<dbReference type="OrthoDB" id="248120at2759"/>
<dbReference type="GO" id="GO:0006457">
    <property type="term" value="P:protein folding"/>
    <property type="evidence" value="ECO:0007669"/>
    <property type="project" value="InterPro"/>
</dbReference>
<dbReference type="Pfam" id="PF01920">
    <property type="entry name" value="Prefoldin_2"/>
    <property type="match status" value="1"/>
</dbReference>
<evidence type="ECO:0000256" key="1">
    <source>
        <dbReference type="ARBA" id="ARBA00008045"/>
    </source>
</evidence>
<proteinExistence type="inferred from homology"/>